<dbReference type="eggNOG" id="COG3249">
    <property type="taxonomic scope" value="Bacteria"/>
</dbReference>
<feature type="chain" id="PRO_5004082864" description="DUF2066 domain-containing protein" evidence="1">
    <location>
        <begin position="20"/>
        <end position="347"/>
    </location>
</feature>
<dbReference type="PATRIC" id="fig|1286106.3.peg.1647"/>
<evidence type="ECO:0000313" key="2">
    <source>
        <dbReference type="EMBL" id="EMR12835.1"/>
    </source>
</evidence>
<dbReference type="RefSeq" id="WP_009726626.1">
    <property type="nucleotide sequence ID" value="NZ_APHR01000040.1"/>
</dbReference>
<evidence type="ECO:0000313" key="3">
    <source>
        <dbReference type="Proteomes" id="UP000012019"/>
    </source>
</evidence>
<keyword evidence="3" id="KW-1185">Reference proteome</keyword>
<protein>
    <recommendedName>
        <fullName evidence="4">DUF2066 domain-containing protein</fullName>
    </recommendedName>
</protein>
<sequence length="347" mass="39053">MHRLILALILLPWMALSHASAVSNLYQATAAVESQSEADRKALTPELLRKVLLKIVGDSEALQQADLSALMEDADRFVQQYHYARINVDDDWTQPDQLALTLTFDETSLSNAINRTGLPQWGLQRPEVLIWVAIDDGEQRQLVSEMSDAHDVIRHLKQAGQERAMPIFFPVMDLQDQTQLTFNDIWTGDNDAVRNASERYGTSVIAVARVQIRDEDAQVSWQALINDETLRWQSEGRQMAAIKMGLGELTDQLARKMGQVVSSGPQQEIEITVTEVRDFSDYSRVLGYLNRLPAVSSVSVINLADNELRLALSIRGEPSALRQTLAFGQVLRSDGQQDEQQRYRLLP</sequence>
<dbReference type="OrthoDB" id="6195299at2"/>
<feature type="signal peptide" evidence="1">
    <location>
        <begin position="1"/>
        <end position="19"/>
    </location>
</feature>
<evidence type="ECO:0000256" key="1">
    <source>
        <dbReference type="SAM" id="SignalP"/>
    </source>
</evidence>
<organism evidence="2 3">
    <name type="scientific">Methylophaga lonarensis MPL</name>
    <dbReference type="NCBI Taxonomy" id="1286106"/>
    <lineage>
        <taxon>Bacteria</taxon>
        <taxon>Pseudomonadati</taxon>
        <taxon>Pseudomonadota</taxon>
        <taxon>Gammaproteobacteria</taxon>
        <taxon>Thiotrichales</taxon>
        <taxon>Piscirickettsiaceae</taxon>
        <taxon>Methylophaga</taxon>
    </lineage>
</organism>
<dbReference type="EMBL" id="APHR01000040">
    <property type="protein sequence ID" value="EMR12835.1"/>
    <property type="molecule type" value="Genomic_DNA"/>
</dbReference>
<dbReference type="STRING" id="1286106.MPL1_08212"/>
<dbReference type="AlphaFoldDB" id="M7PG42"/>
<name>M7PG42_9GAMM</name>
<comment type="caution">
    <text evidence="2">The sequence shown here is derived from an EMBL/GenBank/DDBJ whole genome shotgun (WGS) entry which is preliminary data.</text>
</comment>
<reference evidence="2 3" key="1">
    <citation type="journal article" date="2013" name="Genome Announc.">
        <title>Draft Genome Sequence of Methylophaga lonarensis MPLT, a Haloalkaliphilic (Non-Methane-Utilizing) Methylotroph.</title>
        <authorList>
            <person name="Shetty S.A."/>
            <person name="Marathe N.P."/>
            <person name="Munot H."/>
            <person name="Antony C.P."/>
            <person name="Dhotre D.P."/>
            <person name="Murrell J.C."/>
            <person name="Shouche Y.S."/>
        </authorList>
    </citation>
    <scope>NUCLEOTIDE SEQUENCE [LARGE SCALE GENOMIC DNA]</scope>
    <source>
        <strain evidence="2 3">MPL</strain>
    </source>
</reference>
<gene>
    <name evidence="2" type="ORF">MPL1_08212</name>
</gene>
<keyword evidence="1" id="KW-0732">Signal</keyword>
<evidence type="ECO:0008006" key="4">
    <source>
        <dbReference type="Google" id="ProtNLM"/>
    </source>
</evidence>
<dbReference type="InterPro" id="IPR018642">
    <property type="entry name" value="DUF2066"/>
</dbReference>
<dbReference type="Proteomes" id="UP000012019">
    <property type="component" value="Unassembled WGS sequence"/>
</dbReference>
<dbReference type="Pfam" id="PF09839">
    <property type="entry name" value="DUF2066"/>
    <property type="match status" value="1"/>
</dbReference>
<accession>M7PG42</accession>
<proteinExistence type="predicted"/>